<evidence type="ECO:0000256" key="8">
    <source>
        <dbReference type="ARBA" id="ARBA00022801"/>
    </source>
</evidence>
<dbReference type="NCBIfam" id="TIGR00325">
    <property type="entry name" value="lpxC"/>
    <property type="match status" value="1"/>
</dbReference>
<evidence type="ECO:0000256" key="10">
    <source>
        <dbReference type="ARBA" id="ARBA00023098"/>
    </source>
</evidence>
<dbReference type="Gene3D" id="3.30.1700.10">
    <property type="entry name" value="lpxc deacetylase, domain 2"/>
    <property type="match status" value="1"/>
</dbReference>
<evidence type="ECO:0000313" key="14">
    <source>
        <dbReference type="Proteomes" id="UP000677812"/>
    </source>
</evidence>
<accession>A0ABS5E5D9</accession>
<feature type="binding site" evidence="12">
    <location>
        <position position="278"/>
    </location>
    <ligand>
        <name>Zn(2+)</name>
        <dbReference type="ChEBI" id="CHEBI:29105"/>
    </ligand>
</feature>
<dbReference type="RefSeq" id="WP_211680677.1">
    <property type="nucleotide sequence ID" value="NZ_JAGRQH010000002.1"/>
</dbReference>
<sequence>MQVTGFQDAKTATDLSLLPSFLTSDTPASVQSTPPARQTTLANAITCRGIALHSGVTVTLELRPAPAHTGICFLRTDLPETPAFPVRPDTIIDTRLSTVVAWDENPEVRVATIEHLMAALSALSIDNAIIAVSGPEMPVLDGSSAEFCFLIQCAGTRILEAPRRTIEILRPVRVEDDNGAFAELRPAHQGLALAISLSFSAEAIGTQRYAIQLTADRFINELSFCRTFVNRSDIEHLQSIGLARGGSLDNAVVVDGQSVINPAGLRIEREFARHKLLDAVGDLYCAGRPIQGGFIGHKSGHRINNQLLRAVFADQRNWRLQPIATTRPTKSTQPSYVAA</sequence>
<evidence type="ECO:0000256" key="2">
    <source>
        <dbReference type="ARBA" id="ARBA00002923"/>
    </source>
</evidence>
<keyword evidence="6 12" id="KW-0441">Lipid A biosynthesis</keyword>
<reference evidence="13 14" key="1">
    <citation type="submission" date="2021-04" db="EMBL/GenBank/DDBJ databases">
        <title>The complete genome sequence of Neokomagataea sp. TBRC 2177.</title>
        <authorList>
            <person name="Charoenyingcharoen P."/>
            <person name="Yukphan P."/>
        </authorList>
    </citation>
    <scope>NUCLEOTIDE SEQUENCE [LARGE SCALE GENOMIC DNA]</scope>
    <source>
        <strain evidence="13 14">TBRC 2177</strain>
    </source>
</reference>
<comment type="caution">
    <text evidence="13">The sequence shown here is derived from an EMBL/GenBank/DDBJ whole genome shotgun (WGS) entry which is preliminary data.</text>
</comment>
<dbReference type="PANTHER" id="PTHR33694">
    <property type="entry name" value="UDP-3-O-ACYL-N-ACETYLGLUCOSAMINE DEACETYLASE 1, MITOCHONDRIAL-RELATED"/>
    <property type="match status" value="1"/>
</dbReference>
<evidence type="ECO:0000313" key="13">
    <source>
        <dbReference type="EMBL" id="MBR0559115.1"/>
    </source>
</evidence>
<dbReference type="InterPro" id="IPR011334">
    <property type="entry name" value="UDP-acyl_GlcNac_deAcase_C"/>
</dbReference>
<keyword evidence="5 12" id="KW-0444">Lipid biosynthesis</keyword>
<evidence type="ECO:0000256" key="12">
    <source>
        <dbReference type="HAMAP-Rule" id="MF_00388"/>
    </source>
</evidence>
<gene>
    <name evidence="12" type="primary">lpxC</name>
    <name evidence="13" type="ORF">KB213_03445</name>
</gene>
<evidence type="ECO:0000256" key="1">
    <source>
        <dbReference type="ARBA" id="ARBA00001947"/>
    </source>
</evidence>
<keyword evidence="14" id="KW-1185">Reference proteome</keyword>
<feature type="active site" description="Proton donor" evidence="12">
    <location>
        <position position="301"/>
    </location>
</feature>
<dbReference type="EC" id="3.5.1.108" evidence="4 12"/>
<comment type="pathway">
    <text evidence="3 12">Glycolipid biosynthesis; lipid IV(A) biosynthesis; lipid IV(A) from (3R)-3-hydroxytetradecanoyl-[acyl-carrier-protein] and UDP-N-acetyl-alpha-D-glucosamine: step 2/6.</text>
</comment>
<keyword evidence="8 12" id="KW-0378">Hydrolase</keyword>
<organism evidence="13 14">
    <name type="scientific">Neokomagataea anthophila</name>
    <dbReference type="NCBI Taxonomy" id="2826925"/>
    <lineage>
        <taxon>Bacteria</taxon>
        <taxon>Pseudomonadati</taxon>
        <taxon>Pseudomonadota</taxon>
        <taxon>Alphaproteobacteria</taxon>
        <taxon>Acetobacterales</taxon>
        <taxon>Acetobacteraceae</taxon>
        <taxon>Neokomagataea</taxon>
    </lineage>
</organism>
<comment type="catalytic activity">
    <reaction evidence="11 12">
        <text>a UDP-3-O-[(3R)-3-hydroxyacyl]-N-acetyl-alpha-D-glucosamine + H2O = a UDP-3-O-[(3R)-3-hydroxyacyl]-alpha-D-glucosamine + acetate</text>
        <dbReference type="Rhea" id="RHEA:67816"/>
        <dbReference type="ChEBI" id="CHEBI:15377"/>
        <dbReference type="ChEBI" id="CHEBI:30089"/>
        <dbReference type="ChEBI" id="CHEBI:137740"/>
        <dbReference type="ChEBI" id="CHEBI:173225"/>
        <dbReference type="EC" id="3.5.1.108"/>
    </reaction>
</comment>
<keyword evidence="10 12" id="KW-0443">Lipid metabolism</keyword>
<dbReference type="SUPFAM" id="SSF54211">
    <property type="entry name" value="Ribosomal protein S5 domain 2-like"/>
    <property type="match status" value="2"/>
</dbReference>
<dbReference type="InterPro" id="IPR015870">
    <property type="entry name" value="UDP-acyl_N-AcGlcN_deAcase_N"/>
</dbReference>
<dbReference type="Gene3D" id="3.30.230.20">
    <property type="entry name" value="lpxc deacetylase, domain 1"/>
    <property type="match status" value="1"/>
</dbReference>
<evidence type="ECO:0000256" key="4">
    <source>
        <dbReference type="ARBA" id="ARBA00012745"/>
    </source>
</evidence>
<feature type="binding site" evidence="12">
    <location>
        <position position="115"/>
    </location>
    <ligand>
        <name>Zn(2+)</name>
        <dbReference type="ChEBI" id="CHEBI:29105"/>
    </ligand>
</feature>
<keyword evidence="9 12" id="KW-0862">Zinc</keyword>
<dbReference type="HAMAP" id="MF_00388">
    <property type="entry name" value="LpxC"/>
    <property type="match status" value="1"/>
</dbReference>
<dbReference type="Proteomes" id="UP000677812">
    <property type="component" value="Unassembled WGS sequence"/>
</dbReference>
<comment type="cofactor">
    <cofactor evidence="1 12">
        <name>Zn(2+)</name>
        <dbReference type="ChEBI" id="CHEBI:29105"/>
    </cofactor>
</comment>
<dbReference type="GO" id="GO:0103117">
    <property type="term" value="F:UDP-3-O-acyl-N-acetylglucosamine deacetylase activity"/>
    <property type="evidence" value="ECO:0007669"/>
    <property type="project" value="UniProtKB-EC"/>
</dbReference>
<evidence type="ECO:0000256" key="7">
    <source>
        <dbReference type="ARBA" id="ARBA00022723"/>
    </source>
</evidence>
<comment type="similarity">
    <text evidence="12">Belongs to the LpxC family.</text>
</comment>
<protein>
    <recommendedName>
        <fullName evidence="4 12">UDP-3-O-acyl-N-acetylglucosamine deacetylase</fullName>
        <shortName evidence="12">UDP-3-O-acyl-GlcNAc deacetylase</shortName>
        <ecNumber evidence="4 12">3.5.1.108</ecNumber>
    </recommendedName>
    <alternativeName>
        <fullName evidence="12">UDP-3-O-[R-3-hydroxymyristoyl]-N-acetylglucosamine deacetylase</fullName>
    </alternativeName>
</protein>
<evidence type="ECO:0000256" key="5">
    <source>
        <dbReference type="ARBA" id="ARBA00022516"/>
    </source>
</evidence>
<dbReference type="PANTHER" id="PTHR33694:SF1">
    <property type="entry name" value="UDP-3-O-ACYL-N-ACETYLGLUCOSAMINE DEACETYLASE 1, MITOCHONDRIAL-RELATED"/>
    <property type="match status" value="1"/>
</dbReference>
<dbReference type="EMBL" id="JAGRQH010000002">
    <property type="protein sequence ID" value="MBR0559115.1"/>
    <property type="molecule type" value="Genomic_DNA"/>
</dbReference>
<evidence type="ECO:0000256" key="3">
    <source>
        <dbReference type="ARBA" id="ARBA00005002"/>
    </source>
</evidence>
<proteinExistence type="inferred from homology"/>
<comment type="function">
    <text evidence="2 12">Catalyzes the hydrolysis of UDP-3-O-myristoyl-N-acetylglucosamine to form UDP-3-O-myristoylglucosamine and acetate, the committed step in lipid A biosynthesis.</text>
</comment>
<dbReference type="Pfam" id="PF03331">
    <property type="entry name" value="LpxC"/>
    <property type="match status" value="1"/>
</dbReference>
<dbReference type="InterPro" id="IPR004463">
    <property type="entry name" value="UDP-acyl_GlcNac_deAcase"/>
</dbReference>
<evidence type="ECO:0000256" key="6">
    <source>
        <dbReference type="ARBA" id="ARBA00022556"/>
    </source>
</evidence>
<dbReference type="InterPro" id="IPR020568">
    <property type="entry name" value="Ribosomal_Su5_D2-typ_SF"/>
</dbReference>
<name>A0ABS5E5D9_9PROT</name>
<evidence type="ECO:0000256" key="9">
    <source>
        <dbReference type="ARBA" id="ARBA00022833"/>
    </source>
</evidence>
<feature type="binding site" evidence="12">
    <location>
        <position position="274"/>
    </location>
    <ligand>
        <name>Zn(2+)</name>
        <dbReference type="ChEBI" id="CHEBI:29105"/>
    </ligand>
</feature>
<evidence type="ECO:0000256" key="11">
    <source>
        <dbReference type="ARBA" id="ARBA00024535"/>
    </source>
</evidence>
<keyword evidence="7 12" id="KW-0479">Metal-binding</keyword>